<dbReference type="SUPFAM" id="SSF52058">
    <property type="entry name" value="L domain-like"/>
    <property type="match status" value="1"/>
</dbReference>
<dbReference type="InterPro" id="IPR042229">
    <property type="entry name" value="Listeria/Bacterioides_rpt_sf"/>
</dbReference>
<feature type="domain" description="SLH" evidence="4">
    <location>
        <begin position="866"/>
        <end position="920"/>
    </location>
</feature>
<dbReference type="PANTHER" id="PTHR45661">
    <property type="entry name" value="SURFACE ANTIGEN"/>
    <property type="match status" value="1"/>
</dbReference>
<evidence type="ECO:0000259" key="4">
    <source>
        <dbReference type="PROSITE" id="PS51272"/>
    </source>
</evidence>
<dbReference type="Pfam" id="PF13306">
    <property type="entry name" value="LRR_5"/>
    <property type="match status" value="1"/>
</dbReference>
<comment type="subcellular location">
    <subcellularLocation>
        <location evidence="1">Cell envelope</location>
    </subcellularLocation>
</comment>
<dbReference type="PROSITE" id="PS51272">
    <property type="entry name" value="SLH"/>
    <property type="match status" value="3"/>
</dbReference>
<feature type="region of interest" description="Disordered" evidence="3">
    <location>
        <begin position="701"/>
        <end position="728"/>
    </location>
</feature>
<sequence>MKKTTTIILILFFLQWKQISVSYANEHEVNEGEDSSISNDIMPFSKPEFYTTPNDTGITIAAYLWDGGHVDIPAIINGQPVTIIGESSFFNKDVTSVTIPDSVTKIGDRAFLMNQLTTVTIPNSVTHIGNLAFFNNQLTTVDIPDSVKIMGAESFSNNQLTSVTISDGITKIENGVFTRNKLESVTIPSSVTSIGNYAFYQNLLTTIILPDGLTNIGDFAFYENHLVNVDIPDGVTYIGVQSFYMKKLTELTIPNGVTNIAARAFQNNRLTKLHIPNTVTHIGDWTFADNQLQWVRFQSPLVLQPNTFVDQGNTFDGWYKDLAWTTPWDGSISQPTSIYAKGNALTFTVTFNANNGSAIDKQKILAGEKALAPADPTKRGSLFVGWYKDEELTVPWNFATDAVIGDLTLYGKWMKKPHTVAFHNDTDITTVEVLDGELLTKPLDPTKTGYTFLGWYKDEEFSSQWDFATDKVTEDITLYGQWTKNNYTVQFQTNFELITSNVQYGDKVEKPIAWMKTGYTFTGWYKDEELTLLWNFDMDKVTEDMTLYGEWIADEYSITFYTDGGTAISPVTAMYNKLIDEPPFPIKADYRFLGWYKDEELMKPWSFDTDKVTENTTLYAKWEKEAAHYYTLDFVSNGGSTIAPQMLTASTTATQPANPIREGYIFAGWYKDAQFTIPWNFKTDVVTANLTLYAKWLANASTGGGESSNQSPTPIPAEPVPMPKEPVPVPEQLEPLPMEPTELQPTQPELTFLDISQQHWAWQMIQEMAKQGIITGYPDGTFQPNVPIQRQHVALMLTRALELEPKKEALAFNDIPESHMYFEVINQVQQAGLFDGIDGSFQPNAHMTRAQMAKVLVVAFNLTATEQRTFSDVSATHWAYNYIAILAANGIAIGDQGKFRQNDAVTRAEFTTFLYRALLQ</sequence>
<dbReference type="EMBL" id="LGCI01000002">
    <property type="protein sequence ID" value="KOY84194.1"/>
    <property type="molecule type" value="Genomic_DNA"/>
</dbReference>
<dbReference type="PATRIC" id="fig|33935.3.peg.3252"/>
<dbReference type="STRING" id="33935.ADM90_01975"/>
<evidence type="ECO:0000313" key="6">
    <source>
        <dbReference type="Proteomes" id="UP000037977"/>
    </source>
</evidence>
<dbReference type="InterPro" id="IPR013378">
    <property type="entry name" value="InlB-like_B-rpt"/>
</dbReference>
<reference evidence="5 6" key="1">
    <citation type="submission" date="2015-07" db="EMBL/GenBank/DDBJ databases">
        <title>Genome sequencing project for genomic taxonomy and phylogenomics of Bacillus-like bacteria.</title>
        <authorList>
            <person name="Liu B."/>
            <person name="Wang J."/>
            <person name="Zhu Y."/>
            <person name="Liu G."/>
            <person name="Chen Q."/>
            <person name="Chen Z."/>
            <person name="Che J."/>
            <person name="Ge C."/>
            <person name="Shi H."/>
            <person name="Pan Z."/>
            <person name="Liu X."/>
        </authorList>
    </citation>
    <scope>NUCLEOTIDE SEQUENCE [LARGE SCALE GENOMIC DNA]</scope>
    <source>
        <strain evidence="5 6">DSM 54</strain>
    </source>
</reference>
<dbReference type="RefSeq" id="WP_053993390.1">
    <property type="nucleotide sequence ID" value="NZ_CP065643.1"/>
</dbReference>
<organism evidence="5 6">
    <name type="scientific">Lysinibacillus macroides</name>
    <dbReference type="NCBI Taxonomy" id="33935"/>
    <lineage>
        <taxon>Bacteria</taxon>
        <taxon>Bacillati</taxon>
        <taxon>Bacillota</taxon>
        <taxon>Bacilli</taxon>
        <taxon>Bacillales</taxon>
        <taxon>Bacillaceae</taxon>
        <taxon>Lysinibacillus</taxon>
    </lineage>
</organism>
<keyword evidence="2" id="KW-0732">Signal</keyword>
<dbReference type="Gene3D" id="3.80.10.10">
    <property type="entry name" value="Ribonuclease Inhibitor"/>
    <property type="match status" value="2"/>
</dbReference>
<dbReference type="InterPro" id="IPR053139">
    <property type="entry name" value="Surface_bspA-like"/>
</dbReference>
<dbReference type="GO" id="GO:0030313">
    <property type="term" value="C:cell envelope"/>
    <property type="evidence" value="ECO:0007669"/>
    <property type="project" value="UniProtKB-SubCell"/>
</dbReference>
<evidence type="ECO:0000256" key="1">
    <source>
        <dbReference type="ARBA" id="ARBA00004196"/>
    </source>
</evidence>
<evidence type="ECO:0000256" key="2">
    <source>
        <dbReference type="ARBA" id="ARBA00022729"/>
    </source>
</evidence>
<dbReference type="Pfam" id="PF09479">
    <property type="entry name" value="Flg_new"/>
    <property type="match status" value="6"/>
</dbReference>
<dbReference type="InterPro" id="IPR032675">
    <property type="entry name" value="LRR_dom_sf"/>
</dbReference>
<gene>
    <name evidence="5" type="ORF">ADM90_01975</name>
</gene>
<keyword evidence="6" id="KW-1185">Reference proteome</keyword>
<accession>A0A0N0CXB5</accession>
<dbReference type="PANTHER" id="PTHR45661:SF3">
    <property type="entry name" value="IG-LIKE DOMAIN-CONTAINING PROTEIN"/>
    <property type="match status" value="1"/>
</dbReference>
<name>A0A0N0CXB5_9BACI</name>
<evidence type="ECO:0000313" key="5">
    <source>
        <dbReference type="EMBL" id="KOY84194.1"/>
    </source>
</evidence>
<proteinExistence type="predicted"/>
<feature type="domain" description="SLH" evidence="4">
    <location>
        <begin position="812"/>
        <end position="865"/>
    </location>
</feature>
<feature type="compositionally biased region" description="Pro residues" evidence="3">
    <location>
        <begin position="713"/>
        <end position="728"/>
    </location>
</feature>
<dbReference type="InterPro" id="IPR026906">
    <property type="entry name" value="LRR_5"/>
</dbReference>
<evidence type="ECO:0000256" key="3">
    <source>
        <dbReference type="SAM" id="MobiDB-lite"/>
    </source>
</evidence>
<comment type="caution">
    <text evidence="5">The sequence shown here is derived from an EMBL/GenBank/DDBJ whole genome shotgun (WGS) entry which is preliminary data.</text>
</comment>
<dbReference type="InterPro" id="IPR001119">
    <property type="entry name" value="SLH_dom"/>
</dbReference>
<feature type="domain" description="SLH" evidence="4">
    <location>
        <begin position="748"/>
        <end position="811"/>
    </location>
</feature>
<dbReference type="Pfam" id="PF00395">
    <property type="entry name" value="SLH"/>
    <property type="match status" value="3"/>
</dbReference>
<protein>
    <recommendedName>
        <fullName evidence="4">SLH domain-containing protein</fullName>
    </recommendedName>
</protein>
<dbReference type="NCBIfam" id="TIGR02543">
    <property type="entry name" value="List_Bact_rpt"/>
    <property type="match status" value="5"/>
</dbReference>
<dbReference type="Proteomes" id="UP000037977">
    <property type="component" value="Unassembled WGS sequence"/>
</dbReference>
<dbReference type="AlphaFoldDB" id="A0A0N0CXB5"/>
<dbReference type="Gene3D" id="2.60.40.4270">
    <property type="entry name" value="Listeria-Bacteroides repeat domain"/>
    <property type="match status" value="5"/>
</dbReference>